<accession>A0A9N9MQM8</accession>
<sequence>MDKEQFVQKKLSEKFLKSPKLQKNHDEATTTTYNHPRRFYSNIPIAVVHEGRTHKFIIKIISKNDEGNCYECTVKNQKTETIVNVEQRKLEFVEKLEYLEITGKDVDGLPIEDTDDKFGTEKDKGVRKLLIRSTSIHNEGGYTCKFLEQECKADNPPNYEYGYRIQEDKVTQGKDEQRDGIYAKGRYYVENGTESSQDVKYFADDWGYHTVVNYTNTGPYSKSNTNFAFGEEALKLKNNQKSIPNDPSDPGRTKPESSSSTPQPVLDNQLDPSTVTVPTQDAPLHSLQLINDPGNTLDSQIIPDQQQFSPGDPHFQFLTPPFEYQQLIKDDPQTSQHQPIFFYVQPQVSLETQFYGQKPNQLVQLLQNNQNPLETENFELLPKPEALISPNSVDETAPNQLDFQNKEYGSKLSPKYTQVSKLIESTRNLVSGDDVLNINAAISQNRNEDIESGTIANLLKEYVTPTISNNHIDVEINTVSSTTPTNFLKQPIVVAEESKPVNEKTEENENFISSTARSTIASTQKSDDNEVLVTPRPSTVSSQFLAPITAGVQLEQNVEDSKTVNIYEQENKSVQVQKTIPYYLGMYEYPSGFDNQKNTSEQRAIENIELGKTLLYFPEQDSPRAEALIAQPQVTSNNLVVQQQNEAEQQLLTQEIINEQKSNGIEAKDYIQERPSYSHEPKTIEKIVEKPVHIPVEVTKYVDRPYPVEVPVPVPQPYPVEKIVHQIIKEPYPVHVKVPVQVEKIVERKIPVPYYVEKPQYAYQPFPLSSQALLVQVPGLFTQQKYSSLVQNSYAPQNNHYLPSNYPKQNSFHFNNKGRGNNYKLKKLNLLVLPRQNILNLPPITKNPHDLVRHSNAQLNNGYLPPHCDHSSHNLEASASIANVYKVNKPEDHIGLIPPKRPLFEESRKHRHARQFDDKSIRLEYGFMPPLIPSLEIDELGQPIEKN</sequence>
<dbReference type="PANTHER" id="PTHR47771:SF14">
    <property type="entry name" value="RH73259P"/>
    <property type="match status" value="1"/>
</dbReference>
<dbReference type="OrthoDB" id="371494at2759"/>
<name>A0A9N9MQM8_9CUCU</name>
<keyword evidence="4" id="KW-1185">Reference proteome</keyword>
<evidence type="ECO:0000313" key="3">
    <source>
        <dbReference type="EMBL" id="CAG9768180.1"/>
    </source>
</evidence>
<dbReference type="PROSITE" id="PS51155">
    <property type="entry name" value="CHIT_BIND_RR_2"/>
    <property type="match status" value="1"/>
</dbReference>
<dbReference type="GO" id="GO:0042302">
    <property type="term" value="F:structural constituent of cuticle"/>
    <property type="evidence" value="ECO:0007669"/>
    <property type="project" value="UniProtKB-UniRule"/>
</dbReference>
<keyword evidence="1" id="KW-0193">Cuticle</keyword>
<evidence type="ECO:0000313" key="4">
    <source>
        <dbReference type="Proteomes" id="UP001152799"/>
    </source>
</evidence>
<dbReference type="PANTHER" id="PTHR47771">
    <property type="entry name" value="LD27203P-RELATED"/>
    <property type="match status" value="1"/>
</dbReference>
<evidence type="ECO:0000256" key="1">
    <source>
        <dbReference type="PROSITE-ProRule" id="PRU00497"/>
    </source>
</evidence>
<dbReference type="Proteomes" id="UP001152799">
    <property type="component" value="Chromosome 4"/>
</dbReference>
<dbReference type="EMBL" id="OU892280">
    <property type="protein sequence ID" value="CAG9768180.1"/>
    <property type="molecule type" value="Genomic_DNA"/>
</dbReference>
<dbReference type="AlphaFoldDB" id="A0A9N9MQM8"/>
<evidence type="ECO:0000256" key="2">
    <source>
        <dbReference type="SAM" id="MobiDB-lite"/>
    </source>
</evidence>
<reference evidence="3" key="1">
    <citation type="submission" date="2022-01" db="EMBL/GenBank/DDBJ databases">
        <authorList>
            <person name="King R."/>
        </authorList>
    </citation>
    <scope>NUCLEOTIDE SEQUENCE</scope>
</reference>
<feature type="compositionally biased region" description="Polar residues" evidence="2">
    <location>
        <begin position="270"/>
        <end position="279"/>
    </location>
</feature>
<proteinExistence type="predicted"/>
<feature type="region of interest" description="Disordered" evidence="2">
    <location>
        <begin position="237"/>
        <end position="279"/>
    </location>
</feature>
<dbReference type="InterPro" id="IPR000618">
    <property type="entry name" value="Insect_cuticle"/>
</dbReference>
<protein>
    <submittedName>
        <fullName evidence="3">Uncharacterized protein</fullName>
    </submittedName>
</protein>
<organism evidence="3 4">
    <name type="scientific">Ceutorhynchus assimilis</name>
    <name type="common">cabbage seed weevil</name>
    <dbReference type="NCBI Taxonomy" id="467358"/>
    <lineage>
        <taxon>Eukaryota</taxon>
        <taxon>Metazoa</taxon>
        <taxon>Ecdysozoa</taxon>
        <taxon>Arthropoda</taxon>
        <taxon>Hexapoda</taxon>
        <taxon>Insecta</taxon>
        <taxon>Pterygota</taxon>
        <taxon>Neoptera</taxon>
        <taxon>Endopterygota</taxon>
        <taxon>Coleoptera</taxon>
        <taxon>Polyphaga</taxon>
        <taxon>Cucujiformia</taxon>
        <taxon>Curculionidae</taxon>
        <taxon>Ceutorhynchinae</taxon>
        <taxon>Ceutorhynchus</taxon>
    </lineage>
</organism>
<gene>
    <name evidence="3" type="ORF">CEUTPL_LOCUS8727</name>
</gene>
<dbReference type="Pfam" id="PF00379">
    <property type="entry name" value="Chitin_bind_4"/>
    <property type="match status" value="1"/>
</dbReference>